<gene>
    <name evidence="7" type="ORF">RUM43_007251</name>
</gene>
<evidence type="ECO:0000256" key="3">
    <source>
        <dbReference type="ARBA" id="ARBA00022989"/>
    </source>
</evidence>
<feature type="region of interest" description="Disordered" evidence="5">
    <location>
        <begin position="351"/>
        <end position="400"/>
    </location>
</feature>
<feature type="transmembrane region" description="Helical" evidence="6">
    <location>
        <begin position="231"/>
        <end position="255"/>
    </location>
</feature>
<evidence type="ECO:0008006" key="9">
    <source>
        <dbReference type="Google" id="ProtNLM"/>
    </source>
</evidence>
<keyword evidence="4 6" id="KW-0472">Membrane</keyword>
<keyword evidence="3 6" id="KW-1133">Transmembrane helix</keyword>
<reference evidence="7 8" key="1">
    <citation type="submission" date="2023-10" db="EMBL/GenBank/DDBJ databases">
        <title>Genomes of two closely related lineages of the louse Polyplax serrata with different host specificities.</title>
        <authorList>
            <person name="Martinu J."/>
            <person name="Tarabai H."/>
            <person name="Stefka J."/>
            <person name="Hypsa V."/>
        </authorList>
    </citation>
    <scope>NUCLEOTIDE SEQUENCE [LARGE SCALE GENOMIC DNA]</scope>
    <source>
        <strain evidence="7">HR10_N</strain>
    </source>
</reference>
<evidence type="ECO:0000256" key="2">
    <source>
        <dbReference type="ARBA" id="ARBA00022692"/>
    </source>
</evidence>
<evidence type="ECO:0000313" key="7">
    <source>
        <dbReference type="EMBL" id="KAK6638981.1"/>
    </source>
</evidence>
<evidence type="ECO:0000256" key="1">
    <source>
        <dbReference type="ARBA" id="ARBA00004141"/>
    </source>
</evidence>
<evidence type="ECO:0000256" key="4">
    <source>
        <dbReference type="ARBA" id="ARBA00023136"/>
    </source>
</evidence>
<dbReference type="SUPFAM" id="SSF48652">
    <property type="entry name" value="Tetraspanin"/>
    <property type="match status" value="1"/>
</dbReference>
<evidence type="ECO:0000256" key="6">
    <source>
        <dbReference type="SAM" id="Phobius"/>
    </source>
</evidence>
<feature type="transmembrane region" description="Helical" evidence="6">
    <location>
        <begin position="50"/>
        <end position="76"/>
    </location>
</feature>
<organism evidence="7 8">
    <name type="scientific">Polyplax serrata</name>
    <name type="common">Common mouse louse</name>
    <dbReference type="NCBI Taxonomy" id="468196"/>
    <lineage>
        <taxon>Eukaryota</taxon>
        <taxon>Metazoa</taxon>
        <taxon>Ecdysozoa</taxon>
        <taxon>Arthropoda</taxon>
        <taxon>Hexapoda</taxon>
        <taxon>Insecta</taxon>
        <taxon>Pterygota</taxon>
        <taxon>Neoptera</taxon>
        <taxon>Paraneoptera</taxon>
        <taxon>Psocodea</taxon>
        <taxon>Troctomorpha</taxon>
        <taxon>Phthiraptera</taxon>
        <taxon>Anoplura</taxon>
        <taxon>Polyplacidae</taxon>
        <taxon>Polyplax</taxon>
    </lineage>
</organism>
<dbReference type="InterPro" id="IPR018499">
    <property type="entry name" value="Tetraspanin/Peripherin"/>
</dbReference>
<feature type="transmembrane region" description="Helical" evidence="6">
    <location>
        <begin position="12"/>
        <end position="38"/>
    </location>
</feature>
<feature type="transmembrane region" description="Helical" evidence="6">
    <location>
        <begin position="97"/>
        <end position="121"/>
    </location>
</feature>
<dbReference type="EMBL" id="JAWJWE010000003">
    <property type="protein sequence ID" value="KAK6638981.1"/>
    <property type="molecule type" value="Genomic_DNA"/>
</dbReference>
<keyword evidence="2 6" id="KW-0812">Transmembrane</keyword>
<dbReference type="InterPro" id="IPR008952">
    <property type="entry name" value="Tetraspanin_EC2_sf"/>
</dbReference>
<dbReference type="Pfam" id="PF00335">
    <property type="entry name" value="Tetraspanin"/>
    <property type="match status" value="1"/>
</dbReference>
<evidence type="ECO:0000313" key="8">
    <source>
        <dbReference type="Proteomes" id="UP001372834"/>
    </source>
</evidence>
<feature type="compositionally biased region" description="Basic and acidic residues" evidence="5">
    <location>
        <begin position="351"/>
        <end position="374"/>
    </location>
</feature>
<dbReference type="Proteomes" id="UP001372834">
    <property type="component" value="Unassembled WGS sequence"/>
</dbReference>
<dbReference type="AlphaFoldDB" id="A0AAN8PCD0"/>
<evidence type="ECO:0000256" key="5">
    <source>
        <dbReference type="SAM" id="MobiDB-lite"/>
    </source>
</evidence>
<name>A0AAN8PCD0_POLSC</name>
<dbReference type="Gene3D" id="1.10.1450.10">
    <property type="entry name" value="Tetraspanin"/>
    <property type="match status" value="1"/>
</dbReference>
<comment type="caution">
    <text evidence="7">The sequence shown here is derived from an EMBL/GenBank/DDBJ whole genome shotgun (WGS) entry which is preliminary data.</text>
</comment>
<comment type="subcellular location">
    <subcellularLocation>
        <location evidence="1">Membrane</location>
        <topology evidence="1">Multi-pass membrane protein</topology>
    </subcellularLocation>
</comment>
<feature type="compositionally biased region" description="Low complexity" evidence="5">
    <location>
        <begin position="376"/>
        <end position="388"/>
    </location>
</feature>
<sequence>MEELTESARQNLVSQGIVIGTLSVLNSLCLVLKGVVVLTRANDILHFTSLTYLTILEIVCGVSSLAAVAYIWWIITGYRNRQLEVRGKYLDESMTKGLIALILPLFITFSAFVISAIFLLLKTESSSTYDLKSAMFLYSTDVTRKVIIDKLQSLLQCCGSQSLLDWFLVDWQNADLEPGQHLENSTSSDWDSVPFSCCCPEAPPPCIHHQLRIFGVGSLFSAGCSDKLDEVVFIFIIVALVMLFASTFIMIILIYTARKLQTSARSAVQKGDATAPGSWWLFVQGSSSRAVNATIDSDQTPLLRDKDRPGRRASISIDDYWCKPNRVIMSPVLVAQKPKIISNTTVTDDWHSHKGELRHTRRDSSEDWTRRAYEPSESTSTTSFMTTSLPVNSTPDSRRSVSDTAVANLEISQHFEHKVRSLYRS</sequence>
<protein>
    <recommendedName>
        <fullName evidence="9">Tetraspanin</fullName>
    </recommendedName>
</protein>
<proteinExistence type="predicted"/>
<dbReference type="GO" id="GO:0016020">
    <property type="term" value="C:membrane"/>
    <property type="evidence" value="ECO:0007669"/>
    <property type="project" value="UniProtKB-SubCell"/>
</dbReference>
<accession>A0AAN8PCD0</accession>